<evidence type="ECO:0000313" key="3">
    <source>
        <dbReference type="Proteomes" id="UP000015346"/>
    </source>
</evidence>
<feature type="transmembrane region" description="Helical" evidence="1">
    <location>
        <begin position="337"/>
        <end position="354"/>
    </location>
</feature>
<keyword evidence="2" id="KW-0436">Ligase</keyword>
<organism evidence="2 3">
    <name type="scientific">Rubellimicrobium thermophilum DSM 16684</name>
    <dbReference type="NCBI Taxonomy" id="1123069"/>
    <lineage>
        <taxon>Bacteria</taxon>
        <taxon>Pseudomonadati</taxon>
        <taxon>Pseudomonadota</taxon>
        <taxon>Alphaproteobacteria</taxon>
        <taxon>Rhodobacterales</taxon>
        <taxon>Roseobacteraceae</taxon>
        <taxon>Rubellimicrobium</taxon>
    </lineage>
</organism>
<evidence type="ECO:0000256" key="1">
    <source>
        <dbReference type="SAM" id="Phobius"/>
    </source>
</evidence>
<keyword evidence="1" id="KW-1133">Transmembrane helix</keyword>
<dbReference type="PATRIC" id="fig|1123069.3.peg.3280"/>
<evidence type="ECO:0000313" key="2">
    <source>
        <dbReference type="EMBL" id="EPX82383.1"/>
    </source>
</evidence>
<name>S9QRU8_9RHOB</name>
<reference evidence="2 3" key="1">
    <citation type="journal article" date="2013" name="Stand. Genomic Sci.">
        <title>Genome sequence of the reddish-pigmented Rubellimicrobium thermophilum type strain (DSM 16684(T)), a member of the Roseobacter clade.</title>
        <authorList>
            <person name="Fiebig A."/>
            <person name="Riedel T."/>
            <person name="Gronow S."/>
            <person name="Petersen J."/>
            <person name="Klenk H.P."/>
            <person name="Goker M."/>
        </authorList>
    </citation>
    <scope>NUCLEOTIDE SEQUENCE [LARGE SCALE GENOMIC DNA]</scope>
    <source>
        <strain evidence="2 3">DSM 16684</strain>
    </source>
</reference>
<feature type="transmembrane region" description="Helical" evidence="1">
    <location>
        <begin position="173"/>
        <end position="198"/>
    </location>
</feature>
<dbReference type="InterPro" id="IPR051533">
    <property type="entry name" value="WaaL-like"/>
</dbReference>
<protein>
    <submittedName>
        <fullName evidence="2">O-antigen ligase like membrane protein</fullName>
    </submittedName>
</protein>
<dbReference type="PANTHER" id="PTHR37422:SF13">
    <property type="entry name" value="LIPOPOLYSACCHARIDE BIOSYNTHESIS PROTEIN PA4999-RELATED"/>
    <property type="match status" value="1"/>
</dbReference>
<proteinExistence type="predicted"/>
<feature type="transmembrane region" description="Helical" evidence="1">
    <location>
        <begin position="139"/>
        <end position="161"/>
    </location>
</feature>
<feature type="transmembrane region" description="Helical" evidence="1">
    <location>
        <begin position="87"/>
        <end position="105"/>
    </location>
</feature>
<dbReference type="EMBL" id="AOLV01000042">
    <property type="protein sequence ID" value="EPX82383.1"/>
    <property type="molecule type" value="Genomic_DNA"/>
</dbReference>
<keyword evidence="3" id="KW-1185">Reference proteome</keyword>
<feature type="transmembrane region" description="Helical" evidence="1">
    <location>
        <begin position="300"/>
        <end position="325"/>
    </location>
</feature>
<dbReference type="HOGENOM" id="CLU_586233_0_0_5"/>
<dbReference type="Proteomes" id="UP000015346">
    <property type="component" value="Unassembled WGS sequence"/>
</dbReference>
<feature type="transmembrane region" description="Helical" evidence="1">
    <location>
        <begin position="58"/>
        <end position="75"/>
    </location>
</feature>
<accession>S9QRU8</accession>
<dbReference type="PANTHER" id="PTHR37422">
    <property type="entry name" value="TEICHURONIC ACID BIOSYNTHESIS PROTEIN TUAE"/>
    <property type="match status" value="1"/>
</dbReference>
<dbReference type="AlphaFoldDB" id="S9QRU8"/>
<keyword evidence="1" id="KW-0472">Membrane</keyword>
<sequence length="401" mass="42891">MPGWRWAAPDCAGCCPPHPAARALLGLGLTVPALTVATNGDPVIWGQVVLPGLQPREALSAGLALVIGLAPYLLGRALLTTEKDQRDLLLALLLGALGYSLPMLLEVRLSPQLNIWIYGYFQHLFEQMMRGNGFRPIVFLYHGLWAAFLALTGVLAACALARAESAPRRRLALLAAAAWMMLVLVLCKSLASLLYALVFAPLLLLAGGRMQIRLAALLACLALAYPAARGAHLLPDQAVVSAIARLAPERAHSLAFRFGNEDVLLARAEERPLFGWGLWGRHHVYDPDTGRPLTITDGRWIVVLGMFGWAGFLSEFGLLALPLLLAWRRLGAGPPPPLAGAMALMLAVNLVDLIPNATLTPLTMLLAGALLGWAERAPVQDVAARPSGAPPHPAPAFRTVL</sequence>
<dbReference type="STRING" id="1123069.ruthe_03312"/>
<gene>
    <name evidence="2" type="ORF">ruthe_03312</name>
</gene>
<comment type="caution">
    <text evidence="2">The sequence shown here is derived from an EMBL/GenBank/DDBJ whole genome shotgun (WGS) entry which is preliminary data.</text>
</comment>
<dbReference type="GO" id="GO:0016874">
    <property type="term" value="F:ligase activity"/>
    <property type="evidence" value="ECO:0007669"/>
    <property type="project" value="UniProtKB-KW"/>
</dbReference>
<keyword evidence="1" id="KW-0812">Transmembrane</keyword>
<feature type="transmembrane region" description="Helical" evidence="1">
    <location>
        <begin position="210"/>
        <end position="228"/>
    </location>
</feature>